<organism evidence="1 2">
    <name type="scientific">Metabacillus bambusae</name>
    <dbReference type="NCBI Taxonomy" id="2795218"/>
    <lineage>
        <taxon>Bacteria</taxon>
        <taxon>Bacillati</taxon>
        <taxon>Bacillota</taxon>
        <taxon>Bacilli</taxon>
        <taxon>Bacillales</taxon>
        <taxon>Bacillaceae</taxon>
        <taxon>Metabacillus</taxon>
    </lineage>
</organism>
<protein>
    <recommendedName>
        <fullName evidence="3">AbrB family transcriptional regulator</fullName>
    </recommendedName>
</protein>
<evidence type="ECO:0000313" key="1">
    <source>
        <dbReference type="EMBL" id="MBO1515686.1"/>
    </source>
</evidence>
<evidence type="ECO:0000313" key="2">
    <source>
        <dbReference type="Proteomes" id="UP000663981"/>
    </source>
</evidence>
<name>A0ABS3NBL9_9BACI</name>
<reference evidence="1 2" key="1">
    <citation type="submission" date="2021-03" db="EMBL/GenBank/DDBJ databases">
        <title>Whole genome sequence of Metabacillus bambusae BG109.</title>
        <authorList>
            <person name="Jeong J.W."/>
        </authorList>
    </citation>
    <scope>NUCLEOTIDE SEQUENCE [LARGE SCALE GENOMIC DNA]</scope>
    <source>
        <strain evidence="1 2">BG109</strain>
    </source>
</reference>
<sequence length="58" mass="6491">MIEIPFNEADQRRLSLVGGQITIKPSGMPVFQFKSKEQFNLFVSLKNVQNGGKVHATN</sequence>
<dbReference type="Proteomes" id="UP000663981">
    <property type="component" value="Unassembled WGS sequence"/>
</dbReference>
<accession>A0ABS3NBL9</accession>
<comment type="caution">
    <text evidence="1">The sequence shown here is derived from an EMBL/GenBank/DDBJ whole genome shotgun (WGS) entry which is preliminary data.</text>
</comment>
<proteinExistence type="predicted"/>
<dbReference type="EMBL" id="JAGDEL010000047">
    <property type="protein sequence ID" value="MBO1515686.1"/>
    <property type="molecule type" value="Genomic_DNA"/>
</dbReference>
<dbReference type="RefSeq" id="WP_207982541.1">
    <property type="nucleotide sequence ID" value="NZ_JAGDEL010000047.1"/>
</dbReference>
<gene>
    <name evidence="1" type="ORF">I7822_29175</name>
</gene>
<evidence type="ECO:0008006" key="3">
    <source>
        <dbReference type="Google" id="ProtNLM"/>
    </source>
</evidence>
<keyword evidence="2" id="KW-1185">Reference proteome</keyword>